<dbReference type="PANTHER" id="PTHR30126:SF81">
    <property type="entry name" value="HTH-TYPE TRANSCRIPTIONAL REGULATOR ILVY"/>
    <property type="match status" value="1"/>
</dbReference>
<evidence type="ECO:0000313" key="6">
    <source>
        <dbReference type="EMBL" id="TXS88923.1"/>
    </source>
</evidence>
<evidence type="ECO:0000256" key="2">
    <source>
        <dbReference type="ARBA" id="ARBA00023015"/>
    </source>
</evidence>
<evidence type="ECO:0000256" key="4">
    <source>
        <dbReference type="ARBA" id="ARBA00023163"/>
    </source>
</evidence>
<comment type="similarity">
    <text evidence="1">Belongs to the LysR transcriptional regulatory family.</text>
</comment>
<keyword evidence="3" id="KW-0238">DNA-binding</keyword>
<dbReference type="Gene3D" id="1.10.10.10">
    <property type="entry name" value="Winged helix-like DNA-binding domain superfamily/Winged helix DNA-binding domain"/>
    <property type="match status" value="1"/>
</dbReference>
<dbReference type="GO" id="GO:0000976">
    <property type="term" value="F:transcription cis-regulatory region binding"/>
    <property type="evidence" value="ECO:0007669"/>
    <property type="project" value="TreeGrafter"/>
</dbReference>
<dbReference type="InterPro" id="IPR005119">
    <property type="entry name" value="LysR_subst-bd"/>
</dbReference>
<dbReference type="SUPFAM" id="SSF53850">
    <property type="entry name" value="Periplasmic binding protein-like II"/>
    <property type="match status" value="1"/>
</dbReference>
<proteinExistence type="inferred from homology"/>
<dbReference type="FunFam" id="1.10.10.10:FF:000001">
    <property type="entry name" value="LysR family transcriptional regulator"/>
    <property type="match status" value="1"/>
</dbReference>
<dbReference type="SUPFAM" id="SSF46785">
    <property type="entry name" value="Winged helix' DNA-binding domain"/>
    <property type="match status" value="1"/>
</dbReference>
<dbReference type="AlphaFoldDB" id="A0A5C8ZKB9"/>
<reference evidence="6 7" key="1">
    <citation type="submission" date="2019-08" db="EMBL/GenBank/DDBJ databases">
        <title>Parahaliea maris sp. nov., isolated from the surface seawater.</title>
        <authorList>
            <person name="Liu Y."/>
        </authorList>
    </citation>
    <scope>NUCLEOTIDE SEQUENCE [LARGE SCALE GENOMIC DNA]</scope>
    <source>
        <strain evidence="6 7">HSLHS9</strain>
    </source>
</reference>
<dbReference type="InterPro" id="IPR000847">
    <property type="entry name" value="LysR_HTH_N"/>
</dbReference>
<protein>
    <submittedName>
        <fullName evidence="6">HTH-type transcriptional activator IlvY</fullName>
    </submittedName>
</protein>
<comment type="caution">
    <text evidence="6">The sequence shown here is derived from an EMBL/GenBank/DDBJ whole genome shotgun (WGS) entry which is preliminary data.</text>
</comment>
<dbReference type="PROSITE" id="PS50931">
    <property type="entry name" value="HTH_LYSR"/>
    <property type="match status" value="1"/>
</dbReference>
<dbReference type="InterPro" id="IPR036390">
    <property type="entry name" value="WH_DNA-bd_sf"/>
</dbReference>
<sequence length="302" mass="32711">MDLRSLQVFLSVADTLNFSRSAEQLHLSVSAVSRSVQRLEEAVGHTLLERDKRNVRLTSVGRDFRDYAGRTLDDWEQTRRQLGGGEDLVGEVSLYCSVTATYSILAPILEAFRNLHPGVDVQLHTGDPADAVDKVLAGQHDVAVTGRPSSLPRRLSYLQLLESPMLFCMPAADCAVRRQALQGDSAAPDFDWGGLPFIVPERGATRDMLEQWFEEQGIRPRIYAQVAGHEAVVAMVGLGLGVGIAPELVVRTSGLVGRVSAMSVWQPLPALGIGLCAARGTLEDPRVKAFWGVAANAFAPAV</sequence>
<evidence type="ECO:0000256" key="1">
    <source>
        <dbReference type="ARBA" id="ARBA00009437"/>
    </source>
</evidence>
<evidence type="ECO:0000313" key="7">
    <source>
        <dbReference type="Proteomes" id="UP000321039"/>
    </source>
</evidence>
<dbReference type="Proteomes" id="UP000321039">
    <property type="component" value="Unassembled WGS sequence"/>
</dbReference>
<organism evidence="6 7">
    <name type="scientific">Parahaliea maris</name>
    <dbReference type="NCBI Taxonomy" id="2716870"/>
    <lineage>
        <taxon>Bacteria</taxon>
        <taxon>Pseudomonadati</taxon>
        <taxon>Pseudomonadota</taxon>
        <taxon>Gammaproteobacteria</taxon>
        <taxon>Cellvibrionales</taxon>
        <taxon>Halieaceae</taxon>
        <taxon>Parahaliea</taxon>
    </lineage>
</organism>
<feature type="domain" description="HTH lysR-type" evidence="5">
    <location>
        <begin position="1"/>
        <end position="58"/>
    </location>
</feature>
<dbReference type="Pfam" id="PF03466">
    <property type="entry name" value="LysR_substrate"/>
    <property type="match status" value="1"/>
</dbReference>
<keyword evidence="2" id="KW-0805">Transcription regulation</keyword>
<dbReference type="NCBIfam" id="NF008722">
    <property type="entry name" value="PRK11716.1"/>
    <property type="match status" value="1"/>
</dbReference>
<dbReference type="Pfam" id="PF00126">
    <property type="entry name" value="HTH_1"/>
    <property type="match status" value="1"/>
</dbReference>
<evidence type="ECO:0000256" key="3">
    <source>
        <dbReference type="ARBA" id="ARBA00023125"/>
    </source>
</evidence>
<dbReference type="PANTHER" id="PTHR30126">
    <property type="entry name" value="HTH-TYPE TRANSCRIPTIONAL REGULATOR"/>
    <property type="match status" value="1"/>
</dbReference>
<dbReference type="Gene3D" id="3.40.190.10">
    <property type="entry name" value="Periplasmic binding protein-like II"/>
    <property type="match status" value="2"/>
</dbReference>
<dbReference type="PRINTS" id="PR00039">
    <property type="entry name" value="HTHLYSR"/>
</dbReference>
<dbReference type="EMBL" id="VRZA01000014">
    <property type="protein sequence ID" value="TXS88923.1"/>
    <property type="molecule type" value="Genomic_DNA"/>
</dbReference>
<accession>A0A5C8ZKB9</accession>
<dbReference type="GO" id="GO:0003700">
    <property type="term" value="F:DNA-binding transcription factor activity"/>
    <property type="evidence" value="ECO:0007669"/>
    <property type="project" value="InterPro"/>
</dbReference>
<keyword evidence="7" id="KW-1185">Reference proteome</keyword>
<name>A0A5C8ZKB9_9GAMM</name>
<dbReference type="RefSeq" id="WP_148070426.1">
    <property type="nucleotide sequence ID" value="NZ_VRZA01000014.1"/>
</dbReference>
<gene>
    <name evidence="6" type="primary">ilvY</name>
    <name evidence="6" type="ORF">FV139_20825</name>
</gene>
<dbReference type="InterPro" id="IPR036388">
    <property type="entry name" value="WH-like_DNA-bd_sf"/>
</dbReference>
<keyword evidence="4" id="KW-0804">Transcription</keyword>
<evidence type="ECO:0000259" key="5">
    <source>
        <dbReference type="PROSITE" id="PS50931"/>
    </source>
</evidence>